<feature type="domain" description="Receptor ligand binding region" evidence="5">
    <location>
        <begin position="4"/>
        <end position="78"/>
    </location>
</feature>
<dbReference type="Pfam" id="PF01094">
    <property type="entry name" value="ANF_receptor"/>
    <property type="match status" value="1"/>
</dbReference>
<evidence type="ECO:0000256" key="1">
    <source>
        <dbReference type="ARBA" id="ARBA00004370"/>
    </source>
</evidence>
<keyword evidence="4" id="KW-0472">Membrane</keyword>
<dbReference type="GO" id="GO:0016020">
    <property type="term" value="C:membrane"/>
    <property type="evidence" value="ECO:0007669"/>
    <property type="project" value="UniProtKB-SubCell"/>
</dbReference>
<keyword evidence="2" id="KW-0812">Transmembrane</keyword>
<keyword evidence="3" id="KW-1133">Transmembrane helix</keyword>
<dbReference type="InterPro" id="IPR028082">
    <property type="entry name" value="Peripla_BP_I"/>
</dbReference>
<sequence length="79" mass="8825">MMTLQTRVFVVHMSYTLGARLFLKAKEIGMMDKGYAWIITSGLTDSVYLMDSDVAEAMQGVLGVKPLIPKSKQLNSLRQ</sequence>
<protein>
    <submittedName>
        <fullName evidence="6">Putative ovule protein</fullName>
    </submittedName>
</protein>
<dbReference type="InterPro" id="IPR001828">
    <property type="entry name" value="ANF_lig-bd_rcpt"/>
</dbReference>
<dbReference type="Gene3D" id="3.40.50.2300">
    <property type="match status" value="1"/>
</dbReference>
<accession>A0A0V0GUQ1</accession>
<evidence type="ECO:0000256" key="2">
    <source>
        <dbReference type="ARBA" id="ARBA00022692"/>
    </source>
</evidence>
<evidence type="ECO:0000313" key="6">
    <source>
        <dbReference type="EMBL" id="JAP11642.1"/>
    </source>
</evidence>
<dbReference type="PANTHER" id="PTHR34836">
    <property type="entry name" value="OS06G0188250 PROTEIN"/>
    <property type="match status" value="1"/>
</dbReference>
<dbReference type="EMBL" id="GEDG01030978">
    <property type="protein sequence ID" value="JAP11642.1"/>
    <property type="molecule type" value="Transcribed_RNA"/>
</dbReference>
<comment type="subcellular location">
    <subcellularLocation>
        <location evidence="1">Membrane</location>
    </subcellularLocation>
</comment>
<name>A0A0V0GUQ1_SOLCH</name>
<dbReference type="AlphaFoldDB" id="A0A0V0GUQ1"/>
<organism evidence="6">
    <name type="scientific">Solanum chacoense</name>
    <name type="common">Chaco potato</name>
    <dbReference type="NCBI Taxonomy" id="4108"/>
    <lineage>
        <taxon>Eukaryota</taxon>
        <taxon>Viridiplantae</taxon>
        <taxon>Streptophyta</taxon>
        <taxon>Embryophyta</taxon>
        <taxon>Tracheophyta</taxon>
        <taxon>Spermatophyta</taxon>
        <taxon>Magnoliopsida</taxon>
        <taxon>eudicotyledons</taxon>
        <taxon>Gunneridae</taxon>
        <taxon>Pentapetalae</taxon>
        <taxon>asterids</taxon>
        <taxon>lamiids</taxon>
        <taxon>Solanales</taxon>
        <taxon>Solanaceae</taxon>
        <taxon>Solanoideae</taxon>
        <taxon>Solaneae</taxon>
        <taxon>Solanum</taxon>
    </lineage>
</organism>
<evidence type="ECO:0000256" key="3">
    <source>
        <dbReference type="ARBA" id="ARBA00022989"/>
    </source>
</evidence>
<evidence type="ECO:0000259" key="5">
    <source>
        <dbReference type="Pfam" id="PF01094"/>
    </source>
</evidence>
<dbReference type="SUPFAM" id="SSF53822">
    <property type="entry name" value="Periplasmic binding protein-like I"/>
    <property type="match status" value="1"/>
</dbReference>
<evidence type="ECO:0000256" key="4">
    <source>
        <dbReference type="ARBA" id="ARBA00023136"/>
    </source>
</evidence>
<dbReference type="PANTHER" id="PTHR34836:SF1">
    <property type="entry name" value="OS09G0428600 PROTEIN"/>
    <property type="match status" value="1"/>
</dbReference>
<reference evidence="6" key="1">
    <citation type="submission" date="2015-12" db="EMBL/GenBank/DDBJ databases">
        <title>Gene expression during late stages of embryo sac development: a critical building block for successful pollen-pistil interactions.</title>
        <authorList>
            <person name="Liu Y."/>
            <person name="Joly V."/>
            <person name="Sabar M."/>
            <person name="Matton D.P."/>
        </authorList>
    </citation>
    <scope>NUCLEOTIDE SEQUENCE</scope>
</reference>
<proteinExistence type="predicted"/>
<dbReference type="InterPro" id="IPR015683">
    <property type="entry name" value="Ionotropic_Glu_rcpt"/>
</dbReference>